<organism evidence="4 6">
    <name type="scientific">Rhizophagus clarus</name>
    <dbReference type="NCBI Taxonomy" id="94130"/>
    <lineage>
        <taxon>Eukaryota</taxon>
        <taxon>Fungi</taxon>
        <taxon>Fungi incertae sedis</taxon>
        <taxon>Mucoromycota</taxon>
        <taxon>Glomeromycotina</taxon>
        <taxon>Glomeromycetes</taxon>
        <taxon>Glomerales</taxon>
        <taxon>Glomeraceae</taxon>
        <taxon>Rhizophagus</taxon>
    </lineage>
</organism>
<dbReference type="Gene3D" id="3.40.50.1000">
    <property type="entry name" value="HAD superfamily/HAD-like"/>
    <property type="match status" value="1"/>
</dbReference>
<dbReference type="SFLD" id="SFLDS00003">
    <property type="entry name" value="Haloacid_Dehalogenase"/>
    <property type="match status" value="1"/>
</dbReference>
<dbReference type="SFLD" id="SFLDG01133">
    <property type="entry name" value="C1.5.4:_Enolase-phosphatase_Li"/>
    <property type="match status" value="1"/>
</dbReference>
<dbReference type="STRING" id="94130.A0A2Z6R3V8"/>
<dbReference type="AlphaFoldDB" id="A0A2Z6R3V8"/>
<dbReference type="NCBIfam" id="TIGR01691">
    <property type="entry name" value="enolase-ppase"/>
    <property type="match status" value="1"/>
</dbReference>
<dbReference type="InterPro" id="IPR023943">
    <property type="entry name" value="Enolase-ppase_E1"/>
</dbReference>
<dbReference type="Proteomes" id="UP000615446">
    <property type="component" value="Unassembled WGS sequence"/>
</dbReference>
<dbReference type="InterPro" id="IPR023214">
    <property type="entry name" value="HAD_sf"/>
</dbReference>
<dbReference type="CDD" id="cd01629">
    <property type="entry name" value="HAD_EP"/>
    <property type="match status" value="1"/>
</dbReference>
<keyword evidence="6" id="KW-1185">Reference proteome</keyword>
<name>A0A2Z6R3V8_9GLOM</name>
<dbReference type="Pfam" id="PF00702">
    <property type="entry name" value="Hydrolase"/>
    <property type="match status" value="1"/>
</dbReference>
<sequence length="263" mass="30189">MSVTPTYKCVLLDIEGTTTPISFVHDRLFSYVKNNLVNFLNENWNSLELQEQIQLLREQAMKDVNNNVSDAILVPEKQQEGEKTNEDEIKKAIIQNIQWQMTINRKIGALKSFQGFMWKSGYESGELKGELFDDVLVALKKWKENGIKIYIFSSGSISAQQSLFKNSDKGNLSEYIDGYFDTSIGSKTEKSSYVNIAKEIQFEPKDILFLSDSVKEIISAKSVCYQTAVMERKNNIPLSDDDRKNNVIFTDFHQIFSHSFLNF</sequence>
<evidence type="ECO:0000313" key="5">
    <source>
        <dbReference type="EMBL" id="GES92728.1"/>
    </source>
</evidence>
<dbReference type="GO" id="GO:0000287">
    <property type="term" value="F:magnesium ion binding"/>
    <property type="evidence" value="ECO:0007669"/>
    <property type="project" value="InterPro"/>
</dbReference>
<dbReference type="EMBL" id="BEXD01000438">
    <property type="protein sequence ID" value="GBB87458.1"/>
    <property type="molecule type" value="Genomic_DNA"/>
</dbReference>
<dbReference type="SUPFAM" id="SSF56784">
    <property type="entry name" value="HAD-like"/>
    <property type="match status" value="1"/>
</dbReference>
<dbReference type="InterPro" id="IPR036412">
    <property type="entry name" value="HAD-like_sf"/>
</dbReference>
<dbReference type="PANTHER" id="PTHR20371:SF1">
    <property type="entry name" value="ENOLASE-PHOSPHATASE E1"/>
    <property type="match status" value="1"/>
</dbReference>
<dbReference type="EMBL" id="BLAL01000216">
    <property type="protein sequence ID" value="GES92728.1"/>
    <property type="molecule type" value="Genomic_DNA"/>
</dbReference>
<reference evidence="5" key="2">
    <citation type="submission" date="2019-10" db="EMBL/GenBank/DDBJ databases">
        <title>Conservation and host-specific expression of non-tandemly repeated heterogenous ribosome RNA gene in arbuscular mycorrhizal fungi.</title>
        <authorList>
            <person name="Maeda T."/>
            <person name="Kobayashi Y."/>
            <person name="Nakagawa T."/>
            <person name="Ezawa T."/>
            <person name="Yamaguchi K."/>
            <person name="Bino T."/>
            <person name="Nishimoto Y."/>
            <person name="Shigenobu S."/>
            <person name="Kawaguchi M."/>
        </authorList>
    </citation>
    <scope>NUCLEOTIDE SEQUENCE</scope>
    <source>
        <strain evidence="5">HR1</strain>
    </source>
</reference>
<dbReference type="InterPro" id="IPR006439">
    <property type="entry name" value="HAD-SF_hydro_IA"/>
</dbReference>
<dbReference type="SFLD" id="SFLDG01129">
    <property type="entry name" value="C1.5:_HAD__Beta-PGM__Phosphata"/>
    <property type="match status" value="1"/>
</dbReference>
<dbReference type="OrthoDB" id="272500at2759"/>
<proteinExistence type="predicted"/>
<dbReference type="GO" id="GO:0019509">
    <property type="term" value="P:L-methionine salvage from methylthioadenosine"/>
    <property type="evidence" value="ECO:0007669"/>
    <property type="project" value="InterPro"/>
</dbReference>
<keyword evidence="3" id="KW-0486">Methionine biosynthesis</keyword>
<evidence type="ECO:0000256" key="1">
    <source>
        <dbReference type="ARBA" id="ARBA00022605"/>
    </source>
</evidence>
<reference evidence="4 6" key="1">
    <citation type="submission" date="2017-11" db="EMBL/GenBank/DDBJ databases">
        <title>The genome of Rhizophagus clarus HR1 reveals common genetic basis of auxotrophy among arbuscular mycorrhizal fungi.</title>
        <authorList>
            <person name="Kobayashi Y."/>
        </authorList>
    </citation>
    <scope>NUCLEOTIDE SEQUENCE [LARGE SCALE GENOMIC DNA]</scope>
    <source>
        <strain evidence="4 6">HR1</strain>
    </source>
</reference>
<dbReference type="SFLD" id="SFLDF00044">
    <property type="entry name" value="enolase-phosphatase"/>
    <property type="match status" value="1"/>
</dbReference>
<gene>
    <name evidence="5" type="ORF">RCL2_001949200</name>
    <name evidence="4" type="ORF">RclHR1_13920009</name>
</gene>
<keyword evidence="2" id="KW-0378">Hydrolase</keyword>
<evidence type="ECO:0000313" key="6">
    <source>
        <dbReference type="Proteomes" id="UP000247702"/>
    </source>
</evidence>
<accession>A0A2Z6R3V8</accession>
<protein>
    <submittedName>
        <fullName evidence="5">Enolase-phosphatase E1-like isoform X1</fullName>
    </submittedName>
</protein>
<dbReference type="PANTHER" id="PTHR20371">
    <property type="entry name" value="ENOLASE-PHOSPHATASE E1"/>
    <property type="match status" value="1"/>
</dbReference>
<evidence type="ECO:0000313" key="4">
    <source>
        <dbReference type="EMBL" id="GBB87458.1"/>
    </source>
</evidence>
<evidence type="ECO:0000256" key="3">
    <source>
        <dbReference type="ARBA" id="ARBA00023167"/>
    </source>
</evidence>
<dbReference type="Gene3D" id="1.10.720.60">
    <property type="match status" value="1"/>
</dbReference>
<dbReference type="NCBIfam" id="TIGR01549">
    <property type="entry name" value="HAD-SF-IA-v1"/>
    <property type="match status" value="1"/>
</dbReference>
<dbReference type="GO" id="GO:0043874">
    <property type="term" value="F:acireductone synthase activity"/>
    <property type="evidence" value="ECO:0007669"/>
    <property type="project" value="InterPro"/>
</dbReference>
<dbReference type="Proteomes" id="UP000247702">
    <property type="component" value="Unassembled WGS sequence"/>
</dbReference>
<comment type="caution">
    <text evidence="4">The sequence shown here is derived from an EMBL/GenBank/DDBJ whole genome shotgun (WGS) entry which is preliminary data.</text>
</comment>
<keyword evidence="1" id="KW-0028">Amino-acid biosynthesis</keyword>
<evidence type="ECO:0000256" key="2">
    <source>
        <dbReference type="ARBA" id="ARBA00022801"/>
    </source>
</evidence>